<evidence type="ECO:0000256" key="2">
    <source>
        <dbReference type="ARBA" id="ARBA00005073"/>
    </source>
</evidence>
<keyword evidence="7 14" id="KW-0812">Transmembrane</keyword>
<evidence type="ECO:0000256" key="15">
    <source>
        <dbReference type="PIRNR" id="PIRNR004638"/>
    </source>
</evidence>
<dbReference type="PANTHER" id="PTHR40255">
    <property type="entry name" value="UPF0093 MEMBRANE PROTEIN SLR1790"/>
    <property type="match status" value="1"/>
</dbReference>
<feature type="transmembrane region" description="Helical" evidence="14">
    <location>
        <begin position="116"/>
        <end position="134"/>
    </location>
</feature>
<dbReference type="AlphaFoldDB" id="F0F007"/>
<comment type="similarity">
    <text evidence="3 14 15">Belongs to the HemJ family.</text>
</comment>
<feature type="transmembrane region" description="Helical" evidence="14">
    <location>
        <begin position="6"/>
        <end position="28"/>
    </location>
</feature>
<dbReference type="HAMAP" id="MF_02239">
    <property type="entry name" value="HemJ"/>
    <property type="match status" value="1"/>
</dbReference>
<dbReference type="Pfam" id="PF03653">
    <property type="entry name" value="UPF0093"/>
    <property type="match status" value="1"/>
</dbReference>
<dbReference type="EC" id="1.3.99.-" evidence="14 15"/>
<comment type="catalytic activity">
    <reaction evidence="13 14 15">
        <text>protoporphyrinogen IX + 3 A = protoporphyrin IX + 3 AH2</text>
        <dbReference type="Rhea" id="RHEA:62000"/>
        <dbReference type="ChEBI" id="CHEBI:13193"/>
        <dbReference type="ChEBI" id="CHEBI:17499"/>
        <dbReference type="ChEBI" id="CHEBI:57306"/>
        <dbReference type="ChEBI" id="CHEBI:57307"/>
    </reaction>
</comment>
<gene>
    <name evidence="16" type="ORF">HMPREF9098_1441</name>
</gene>
<evidence type="ECO:0000256" key="7">
    <source>
        <dbReference type="ARBA" id="ARBA00022692"/>
    </source>
</evidence>
<keyword evidence="9 14" id="KW-1133">Transmembrane helix</keyword>
<keyword evidence="8 14" id="KW-0479">Metal-binding</keyword>
<evidence type="ECO:0000256" key="13">
    <source>
        <dbReference type="ARBA" id="ARBA00048390"/>
    </source>
</evidence>
<evidence type="ECO:0000313" key="16">
    <source>
        <dbReference type="EMBL" id="EGC17186.1"/>
    </source>
</evidence>
<dbReference type="PANTHER" id="PTHR40255:SF1">
    <property type="entry name" value="PROTOPORPHYRINOGEN IX OXIDASE"/>
    <property type="match status" value="1"/>
</dbReference>
<evidence type="ECO:0000313" key="17">
    <source>
        <dbReference type="Proteomes" id="UP000004088"/>
    </source>
</evidence>
<comment type="subcellular location">
    <subcellularLocation>
        <location evidence="1 14">Cell membrane</location>
        <topology evidence="1 14">Multi-pass membrane protein</topology>
    </subcellularLocation>
</comment>
<dbReference type="Proteomes" id="UP000004088">
    <property type="component" value="Unassembled WGS sequence"/>
</dbReference>
<evidence type="ECO:0000256" key="6">
    <source>
        <dbReference type="ARBA" id="ARBA00022617"/>
    </source>
</evidence>
<dbReference type="EMBL" id="AEWV01000022">
    <property type="protein sequence ID" value="EGC17186.1"/>
    <property type="molecule type" value="Genomic_DNA"/>
</dbReference>
<evidence type="ECO:0000256" key="10">
    <source>
        <dbReference type="ARBA" id="ARBA00023002"/>
    </source>
</evidence>
<dbReference type="GO" id="GO:0006782">
    <property type="term" value="P:protoporphyrinogen IX biosynthetic process"/>
    <property type="evidence" value="ECO:0007669"/>
    <property type="project" value="UniProtKB-UniRule"/>
</dbReference>
<feature type="binding site" description="axial binding residue" evidence="14">
    <location>
        <position position="81"/>
    </location>
    <ligand>
        <name>heme</name>
        <dbReference type="ChEBI" id="CHEBI:30413"/>
    </ligand>
    <ligandPart>
        <name>Fe</name>
        <dbReference type="ChEBI" id="CHEBI:18248"/>
    </ligandPart>
</feature>
<comment type="subunit">
    <text evidence="14">Homodimer.</text>
</comment>
<keyword evidence="10 14" id="KW-0560">Oxidoreductase</keyword>
<keyword evidence="11 14" id="KW-0408">Iron</keyword>
<sequence>MFLWLKFFHIFFIVAWFAGLFYLPRIFVNLAMAEGEGEYARLLLMAQKLYRFMQPWCVGALVCGLAMPLFAIGFAPWVHAKIAVALLLLGYHVWCSRLLARFAARRNTHSHRWYRVFNELPVFLLLAAVYFALFKPFGN</sequence>
<proteinExistence type="inferred from homology"/>
<evidence type="ECO:0000256" key="12">
    <source>
        <dbReference type="ARBA" id="ARBA00023136"/>
    </source>
</evidence>
<dbReference type="GO" id="GO:0046872">
    <property type="term" value="F:metal ion binding"/>
    <property type="evidence" value="ECO:0007669"/>
    <property type="project" value="UniProtKB-UniRule"/>
</dbReference>
<feature type="binding site" description="axial binding residue" evidence="14">
    <location>
        <position position="9"/>
    </location>
    <ligand>
        <name>heme</name>
        <dbReference type="ChEBI" id="CHEBI:30413"/>
    </ligand>
    <ligandPart>
        <name>Fe</name>
        <dbReference type="ChEBI" id="CHEBI:18248"/>
    </ligandPart>
</feature>
<evidence type="ECO:0000256" key="14">
    <source>
        <dbReference type="HAMAP-Rule" id="MF_02239"/>
    </source>
</evidence>
<dbReference type="GO" id="GO:0070818">
    <property type="term" value="F:protoporphyrinogen oxidase activity"/>
    <property type="evidence" value="ECO:0007669"/>
    <property type="project" value="UniProtKB-UniRule"/>
</dbReference>
<evidence type="ECO:0000256" key="4">
    <source>
        <dbReference type="ARBA" id="ARBA00017504"/>
    </source>
</evidence>
<keyword evidence="17" id="KW-1185">Reference proteome</keyword>
<comment type="pathway">
    <text evidence="2 14 15">Porphyrin-containing compound metabolism; protoporphyrin-IX biosynthesis; protoporphyrin-IX from protoporphyrinogen-IX: step 1/1.</text>
</comment>
<comment type="caution">
    <text evidence="16">The sequence shown here is derived from an EMBL/GenBank/DDBJ whole genome shotgun (WGS) entry which is preliminary data.</text>
</comment>
<reference evidence="16 17" key="1">
    <citation type="submission" date="2011-01" db="EMBL/GenBank/DDBJ databases">
        <authorList>
            <person name="Muzny D."/>
            <person name="Qin X."/>
            <person name="Deng J."/>
            <person name="Jiang H."/>
            <person name="Liu Y."/>
            <person name="Qu J."/>
            <person name="Song X.-Z."/>
            <person name="Zhang L."/>
            <person name="Thornton R."/>
            <person name="Coyle M."/>
            <person name="Francisco L."/>
            <person name="Jackson L."/>
            <person name="Javaid M."/>
            <person name="Korchina V."/>
            <person name="Kovar C."/>
            <person name="Mata R."/>
            <person name="Mathew T."/>
            <person name="Ngo R."/>
            <person name="Nguyen L."/>
            <person name="Nguyen N."/>
            <person name="Okwuonu G."/>
            <person name="Ongeri F."/>
            <person name="Pham C."/>
            <person name="Simmons D."/>
            <person name="Wilczek-Boney K."/>
            <person name="Hale W."/>
            <person name="Jakkamsetti A."/>
            <person name="Pham P."/>
            <person name="Ruth R."/>
            <person name="San Lucas F."/>
            <person name="Warren J."/>
            <person name="Zhang J."/>
            <person name="Zhao Z."/>
            <person name="Zhou C."/>
            <person name="Zhu D."/>
            <person name="Lee S."/>
            <person name="Bess C."/>
            <person name="Blankenburg K."/>
            <person name="Forbes L."/>
            <person name="Fu Q."/>
            <person name="Gubbala S."/>
            <person name="Hirani K."/>
            <person name="Jayaseelan J.C."/>
            <person name="Lara F."/>
            <person name="Munidasa M."/>
            <person name="Palculict T."/>
            <person name="Patil S."/>
            <person name="Pu L.-L."/>
            <person name="Saada N."/>
            <person name="Tang L."/>
            <person name="Weissenberger G."/>
            <person name="Zhu Y."/>
            <person name="Hemphill L."/>
            <person name="Shang Y."/>
            <person name="Youmans B."/>
            <person name="Ayvaz T."/>
            <person name="Ross M."/>
            <person name="Santibanez J."/>
            <person name="Aqrawi P."/>
            <person name="Gross S."/>
            <person name="Joshi V."/>
            <person name="Fowler G."/>
            <person name="Nazareth L."/>
            <person name="Reid J."/>
            <person name="Worley K."/>
            <person name="Petrosino J."/>
            <person name="Highlander S."/>
            <person name="Gibbs R."/>
        </authorList>
    </citation>
    <scope>NUCLEOTIDE SEQUENCE [LARGE SCALE GENOMIC DNA]</scope>
    <source>
        <strain evidence="16 17">ATCC 33394</strain>
    </source>
</reference>
<evidence type="ECO:0000256" key="9">
    <source>
        <dbReference type="ARBA" id="ARBA00022989"/>
    </source>
</evidence>
<accession>F0F007</accession>
<dbReference type="HOGENOM" id="CLU_125006_2_0_4"/>
<comment type="cofactor">
    <cofactor evidence="14 15">
        <name>heme b</name>
        <dbReference type="ChEBI" id="CHEBI:60344"/>
    </cofactor>
    <text evidence="14 15">Binds 1 heme b (iron(II)-protoporphyrin IX) group per subunit.</text>
</comment>
<evidence type="ECO:0000256" key="8">
    <source>
        <dbReference type="ARBA" id="ARBA00022723"/>
    </source>
</evidence>
<dbReference type="RefSeq" id="WP_003783077.1">
    <property type="nucleotide sequence ID" value="NZ_GL870929.1"/>
</dbReference>
<feature type="transmembrane region" description="Helical" evidence="14">
    <location>
        <begin position="49"/>
        <end position="71"/>
    </location>
</feature>
<keyword evidence="5 14" id="KW-1003">Cell membrane</keyword>
<comment type="function">
    <text evidence="14 15">Catalyzes the oxidation of protoporphyrinogen IX to protoporphyrin IX.</text>
</comment>
<evidence type="ECO:0000256" key="1">
    <source>
        <dbReference type="ARBA" id="ARBA00004651"/>
    </source>
</evidence>
<organism evidence="16 17">
    <name type="scientific">Kingella denitrificans ATCC 33394</name>
    <dbReference type="NCBI Taxonomy" id="888741"/>
    <lineage>
        <taxon>Bacteria</taxon>
        <taxon>Pseudomonadati</taxon>
        <taxon>Pseudomonadota</taxon>
        <taxon>Betaproteobacteria</taxon>
        <taxon>Neisseriales</taxon>
        <taxon>Neisseriaceae</taxon>
        <taxon>Kingella</taxon>
    </lineage>
</organism>
<dbReference type="GO" id="GO:0005886">
    <property type="term" value="C:plasma membrane"/>
    <property type="evidence" value="ECO:0007669"/>
    <property type="project" value="UniProtKB-SubCell"/>
</dbReference>
<dbReference type="InterPro" id="IPR005265">
    <property type="entry name" value="HemJ-like"/>
</dbReference>
<feature type="transmembrane region" description="Helical" evidence="14">
    <location>
        <begin position="77"/>
        <end position="95"/>
    </location>
</feature>
<dbReference type="STRING" id="888741.HMPREF9098_1441"/>
<dbReference type="PIRSF" id="PIRSF004638">
    <property type="entry name" value="UCP004638"/>
    <property type="match status" value="1"/>
</dbReference>
<evidence type="ECO:0000256" key="11">
    <source>
        <dbReference type="ARBA" id="ARBA00023004"/>
    </source>
</evidence>
<keyword evidence="6 14" id="KW-0349">Heme</keyword>
<name>F0F007_9NEIS</name>
<keyword evidence="12 14" id="KW-0472">Membrane</keyword>
<dbReference type="UniPathway" id="UPA00251">
    <property type="reaction ID" value="UER00324"/>
</dbReference>
<evidence type="ECO:0000256" key="3">
    <source>
        <dbReference type="ARBA" id="ARBA00006501"/>
    </source>
</evidence>
<evidence type="ECO:0000256" key="5">
    <source>
        <dbReference type="ARBA" id="ARBA00022475"/>
    </source>
</evidence>
<protein>
    <recommendedName>
        <fullName evidence="4 14">Protoporphyrinogen IX oxidase</fullName>
        <shortName evidence="14">PPO</shortName>
        <ecNumber evidence="14 15">1.3.99.-</ecNumber>
    </recommendedName>
</protein>